<feature type="chain" id="PRO_5047247441" evidence="2">
    <location>
        <begin position="22"/>
        <end position="242"/>
    </location>
</feature>
<dbReference type="EMBL" id="JAYMGO010000022">
    <property type="protein sequence ID" value="KAL1251885.1"/>
    <property type="molecule type" value="Genomic_DNA"/>
</dbReference>
<feature type="region of interest" description="Disordered" evidence="1">
    <location>
        <begin position="220"/>
        <end position="242"/>
    </location>
</feature>
<keyword evidence="2" id="KW-0732">Signal</keyword>
<evidence type="ECO:0000256" key="1">
    <source>
        <dbReference type="SAM" id="MobiDB-lite"/>
    </source>
</evidence>
<reference evidence="3 4" key="1">
    <citation type="submission" date="2023-09" db="EMBL/GenBank/DDBJ databases">
        <authorList>
            <person name="Wang M."/>
        </authorList>
    </citation>
    <scope>NUCLEOTIDE SEQUENCE [LARGE SCALE GENOMIC DNA]</scope>
    <source>
        <strain evidence="3">GT-2023</strain>
        <tissue evidence="3">Liver</tissue>
    </source>
</reference>
<accession>A0ABR3LG87</accession>
<gene>
    <name evidence="3" type="ORF">QQF64_019681</name>
</gene>
<evidence type="ECO:0000313" key="4">
    <source>
        <dbReference type="Proteomes" id="UP001558613"/>
    </source>
</evidence>
<dbReference type="Proteomes" id="UP001558613">
    <property type="component" value="Unassembled WGS sequence"/>
</dbReference>
<name>A0ABR3LG87_9TELE</name>
<sequence>MKRGLLLFVFGWFKLPWLVECFVVHVSEDAGPGTVIADLERSAACALDQLILPRFAESFLRPDAGVLTLSDALNCDSVLSNPFSVYAIVDCADNASRFRHLVTSQYDVHVHGKKCARERKREEKLDVEIISLTDTSECRGADTALFRVFDVLPGNPTRCNVTGTSTLYLKWAAVYFCSAVFHSRLAAGVSTAVRGTRKRRLCACALARWPRRVHTNTPEEVTAAGRAFKLRPAEQEEEERQQ</sequence>
<evidence type="ECO:0000313" key="3">
    <source>
        <dbReference type="EMBL" id="KAL1251885.1"/>
    </source>
</evidence>
<proteinExistence type="predicted"/>
<comment type="caution">
    <text evidence="3">The sequence shown here is derived from an EMBL/GenBank/DDBJ whole genome shotgun (WGS) entry which is preliminary data.</text>
</comment>
<organism evidence="3 4">
    <name type="scientific">Cirrhinus molitorella</name>
    <name type="common">mud carp</name>
    <dbReference type="NCBI Taxonomy" id="172907"/>
    <lineage>
        <taxon>Eukaryota</taxon>
        <taxon>Metazoa</taxon>
        <taxon>Chordata</taxon>
        <taxon>Craniata</taxon>
        <taxon>Vertebrata</taxon>
        <taxon>Euteleostomi</taxon>
        <taxon>Actinopterygii</taxon>
        <taxon>Neopterygii</taxon>
        <taxon>Teleostei</taxon>
        <taxon>Ostariophysi</taxon>
        <taxon>Cypriniformes</taxon>
        <taxon>Cyprinidae</taxon>
        <taxon>Labeoninae</taxon>
        <taxon>Labeonini</taxon>
        <taxon>Cirrhinus</taxon>
    </lineage>
</organism>
<feature type="signal peptide" evidence="2">
    <location>
        <begin position="1"/>
        <end position="21"/>
    </location>
</feature>
<protein>
    <submittedName>
        <fullName evidence="3">Uncharacterized protein</fullName>
    </submittedName>
</protein>
<evidence type="ECO:0000256" key="2">
    <source>
        <dbReference type="SAM" id="SignalP"/>
    </source>
</evidence>
<keyword evidence="4" id="KW-1185">Reference proteome</keyword>